<dbReference type="GO" id="GO:0035438">
    <property type="term" value="F:cyclic-di-GMP binding"/>
    <property type="evidence" value="ECO:0007669"/>
    <property type="project" value="InterPro"/>
</dbReference>
<evidence type="ECO:0000313" key="3">
    <source>
        <dbReference type="Proteomes" id="UP000265903"/>
    </source>
</evidence>
<dbReference type="InterPro" id="IPR009875">
    <property type="entry name" value="PilZ_domain"/>
</dbReference>
<evidence type="ECO:0000259" key="1">
    <source>
        <dbReference type="Pfam" id="PF07238"/>
    </source>
</evidence>
<organism evidence="2 3">
    <name type="scientific">Marinobacter litoralis</name>
    <dbReference type="NCBI Taxonomy" id="187981"/>
    <lineage>
        <taxon>Bacteria</taxon>
        <taxon>Pseudomonadati</taxon>
        <taxon>Pseudomonadota</taxon>
        <taxon>Gammaproteobacteria</taxon>
        <taxon>Pseudomonadales</taxon>
        <taxon>Marinobacteraceae</taxon>
        <taxon>Marinobacter</taxon>
    </lineage>
</organism>
<proteinExistence type="predicted"/>
<dbReference type="Pfam" id="PF07238">
    <property type="entry name" value="PilZ"/>
    <property type="match status" value="1"/>
</dbReference>
<dbReference type="EMBL" id="QMDL01000001">
    <property type="protein sequence ID" value="RMJ05949.1"/>
    <property type="molecule type" value="Genomic_DNA"/>
</dbReference>
<evidence type="ECO:0000313" key="2">
    <source>
        <dbReference type="EMBL" id="RMJ05949.1"/>
    </source>
</evidence>
<dbReference type="AlphaFoldDB" id="A0A3M2RL73"/>
<dbReference type="OrthoDB" id="5290589at2"/>
<dbReference type="Proteomes" id="UP000265903">
    <property type="component" value="Unassembled WGS sequence"/>
</dbReference>
<reference evidence="2 3" key="1">
    <citation type="submission" date="2018-08" db="EMBL/GenBank/DDBJ databases">
        <title>Whole Genome Sequence of the Moderate Halophilic Marine Bacterium Marinobacter litoralis Sw-45.</title>
        <authorList>
            <person name="Musa H."/>
        </authorList>
    </citation>
    <scope>NUCLEOTIDE SEQUENCE [LARGE SCALE GENOMIC DNA]</scope>
    <source>
        <strain evidence="2 3">Sw-45</strain>
    </source>
</reference>
<accession>A0A3M2RL73</accession>
<comment type="caution">
    <text evidence="2">The sequence shown here is derived from an EMBL/GenBank/DDBJ whole genome shotgun (WGS) entry which is preliminary data.</text>
</comment>
<protein>
    <submittedName>
        <fullName evidence="2">PilZ domain protein</fullName>
    </submittedName>
</protein>
<name>A0A3M2RL73_9GAMM</name>
<feature type="domain" description="PilZ" evidence="1">
    <location>
        <begin position="6"/>
        <end position="93"/>
    </location>
</feature>
<sequence length="95" mass="10525">MKDYSEKRDFYRMQVNSTIQITDNNGETITGICQDLSAAGMQLQVDRPFPVGAELKTVMEAAGDQFPPLETVGEVLRCAPDETGYILGINILEVR</sequence>
<gene>
    <name evidence="2" type="ORF">DOQ08_00627</name>
</gene>
<dbReference type="RefSeq" id="WP_114333428.1">
    <property type="nucleotide sequence ID" value="NZ_QMDL01000001.1"/>
</dbReference>
<keyword evidence="3" id="KW-1185">Reference proteome</keyword>
<dbReference type="SUPFAM" id="SSF141371">
    <property type="entry name" value="PilZ domain-like"/>
    <property type="match status" value="1"/>
</dbReference>
<dbReference type="Gene3D" id="2.40.10.220">
    <property type="entry name" value="predicted glycosyltransferase like domains"/>
    <property type="match status" value="1"/>
</dbReference>